<keyword evidence="3" id="KW-0408">Iron</keyword>
<keyword evidence="4" id="KW-0472">Membrane</keyword>
<dbReference type="Pfam" id="PF13442">
    <property type="entry name" value="Cytochrome_CBB3"/>
    <property type="match status" value="1"/>
</dbReference>
<evidence type="ECO:0000256" key="3">
    <source>
        <dbReference type="ARBA" id="ARBA00023004"/>
    </source>
</evidence>
<dbReference type="EMBL" id="CAEMXZ010000171">
    <property type="protein sequence ID" value="CAB4324564.1"/>
    <property type="molecule type" value="Genomic_DNA"/>
</dbReference>
<dbReference type="SUPFAM" id="SSF46626">
    <property type="entry name" value="Cytochrome c"/>
    <property type="match status" value="2"/>
</dbReference>
<keyword evidence="4" id="KW-1133">Transmembrane helix</keyword>
<keyword evidence="1" id="KW-0349">Heme</keyword>
<dbReference type="AlphaFoldDB" id="A0A6J5YEC1"/>
<proteinExistence type="predicted"/>
<feature type="transmembrane region" description="Helical" evidence="4">
    <location>
        <begin position="12"/>
        <end position="35"/>
    </location>
</feature>
<reference evidence="6" key="1">
    <citation type="submission" date="2020-05" db="EMBL/GenBank/DDBJ databases">
        <authorList>
            <person name="Chiriac C."/>
            <person name="Salcher M."/>
            <person name="Ghai R."/>
            <person name="Kavagutti S V."/>
        </authorList>
    </citation>
    <scope>NUCLEOTIDE SEQUENCE</scope>
</reference>
<evidence type="ECO:0000313" key="6">
    <source>
        <dbReference type="EMBL" id="CAB4324564.1"/>
    </source>
</evidence>
<dbReference type="InterPro" id="IPR050597">
    <property type="entry name" value="Cytochrome_c_Oxidase_Subunit"/>
</dbReference>
<dbReference type="PROSITE" id="PS51007">
    <property type="entry name" value="CYTC"/>
    <property type="match status" value="2"/>
</dbReference>
<gene>
    <name evidence="6" type="ORF">UFOPK1392_02339</name>
    <name evidence="7" type="ORF">UFOPK3733_02390</name>
</gene>
<evidence type="ECO:0000259" key="5">
    <source>
        <dbReference type="PROSITE" id="PS51007"/>
    </source>
</evidence>
<dbReference type="Gene3D" id="1.10.760.10">
    <property type="entry name" value="Cytochrome c-like domain"/>
    <property type="match status" value="2"/>
</dbReference>
<accession>A0A6J5YEC1</accession>
<feature type="transmembrane region" description="Helical" evidence="4">
    <location>
        <begin position="72"/>
        <end position="92"/>
    </location>
</feature>
<dbReference type="GO" id="GO:0009055">
    <property type="term" value="F:electron transfer activity"/>
    <property type="evidence" value="ECO:0007669"/>
    <property type="project" value="InterPro"/>
</dbReference>
<organism evidence="6">
    <name type="scientific">freshwater metagenome</name>
    <dbReference type="NCBI Taxonomy" id="449393"/>
    <lineage>
        <taxon>unclassified sequences</taxon>
        <taxon>metagenomes</taxon>
        <taxon>ecological metagenomes</taxon>
    </lineage>
</organism>
<evidence type="ECO:0000256" key="4">
    <source>
        <dbReference type="SAM" id="Phobius"/>
    </source>
</evidence>
<dbReference type="PANTHER" id="PTHR33751">
    <property type="entry name" value="CBB3-TYPE CYTOCHROME C OXIDASE SUBUNIT FIXP"/>
    <property type="match status" value="1"/>
</dbReference>
<feature type="domain" description="Cytochrome c" evidence="5">
    <location>
        <begin position="242"/>
        <end position="369"/>
    </location>
</feature>
<name>A0A6J5YEC1_9ZZZZ</name>
<evidence type="ECO:0000256" key="2">
    <source>
        <dbReference type="ARBA" id="ARBA00022723"/>
    </source>
</evidence>
<dbReference type="InterPro" id="IPR036909">
    <property type="entry name" value="Cyt_c-like_dom_sf"/>
</dbReference>
<evidence type="ECO:0000256" key="1">
    <source>
        <dbReference type="ARBA" id="ARBA00022617"/>
    </source>
</evidence>
<keyword evidence="4" id="KW-0812">Transmembrane</keyword>
<protein>
    <submittedName>
        <fullName evidence="6">Unannotated protein</fullName>
    </submittedName>
</protein>
<dbReference type="InterPro" id="IPR009056">
    <property type="entry name" value="Cyt_c-like_dom"/>
</dbReference>
<keyword evidence="2" id="KW-0479">Metal-binding</keyword>
<sequence length="369" mass="39157">MHDFTSTLVLANAARTIGITLGVLLLIVFAIAILFNMRKGRAEVGSEIELAANRRPYLDDDELETKKLDRTLGAGLVILAVIGIAFPLYWLAEPSRQTNAVEDFQDIAIRRGENTYVNGAQCASCHGPNGVGGVANYTITDPATGDYVAAVSWKAPALNTIMYRYTPEQVTLILNYGRGYSPMPAWGAPGGGPLTEQQIADVIEYLISIQIPAEESNAAVQAELDKTCAADSSGNCTIADGSYKTLGEAIFNMGYNTSFAGGAYSCGRCHTKGWSYGQAQQAGGGAFGPNLTGGSEIRQFPTADQQIAFVSAYPKAQTSYGSQGMSSGRMGSFGVNPNAVDPKTAIMSPDQVMLTQEQIAAVVAYERSL</sequence>
<dbReference type="GO" id="GO:0046872">
    <property type="term" value="F:metal ion binding"/>
    <property type="evidence" value="ECO:0007669"/>
    <property type="project" value="UniProtKB-KW"/>
</dbReference>
<dbReference type="PANTHER" id="PTHR33751:SF1">
    <property type="entry name" value="CBB3-TYPE CYTOCHROME C OXIDASE SUBUNIT FIXP"/>
    <property type="match status" value="1"/>
</dbReference>
<dbReference type="GO" id="GO:0020037">
    <property type="term" value="F:heme binding"/>
    <property type="evidence" value="ECO:0007669"/>
    <property type="project" value="InterPro"/>
</dbReference>
<feature type="domain" description="Cytochrome c" evidence="5">
    <location>
        <begin position="107"/>
        <end position="210"/>
    </location>
</feature>
<evidence type="ECO:0000313" key="7">
    <source>
        <dbReference type="EMBL" id="CAB4959972.1"/>
    </source>
</evidence>
<dbReference type="EMBL" id="CAFBNC010000216">
    <property type="protein sequence ID" value="CAB4959972.1"/>
    <property type="molecule type" value="Genomic_DNA"/>
</dbReference>